<keyword evidence="1" id="KW-1133">Transmembrane helix</keyword>
<evidence type="ECO:0000313" key="3">
    <source>
        <dbReference type="Proteomes" id="UP001183414"/>
    </source>
</evidence>
<name>A0ABU2NLD3_9ACTN</name>
<sequence length="60" mass="5836">MDHSPTAPPGAHGRGRARLTGPLVPVLLLAGAASVAVATVPPLTWAVIGGLAGWSLSGSV</sequence>
<protein>
    <submittedName>
        <fullName evidence="2">Uncharacterized protein</fullName>
    </submittedName>
</protein>
<evidence type="ECO:0000256" key="1">
    <source>
        <dbReference type="SAM" id="Phobius"/>
    </source>
</evidence>
<keyword evidence="3" id="KW-1185">Reference proteome</keyword>
<reference evidence="3" key="1">
    <citation type="submission" date="2023-07" db="EMBL/GenBank/DDBJ databases">
        <title>30 novel species of actinomycetes from the DSMZ collection.</title>
        <authorList>
            <person name="Nouioui I."/>
        </authorList>
    </citation>
    <scope>NUCLEOTIDE SEQUENCE [LARGE SCALE GENOMIC DNA]</scope>
    <source>
        <strain evidence="3">DSM 42041</strain>
    </source>
</reference>
<comment type="caution">
    <text evidence="2">The sequence shown here is derived from an EMBL/GenBank/DDBJ whole genome shotgun (WGS) entry which is preliminary data.</text>
</comment>
<dbReference type="RefSeq" id="WP_027763621.1">
    <property type="nucleotide sequence ID" value="NZ_JAVREQ010000001.1"/>
</dbReference>
<keyword evidence="1" id="KW-0472">Membrane</keyword>
<evidence type="ECO:0000313" key="2">
    <source>
        <dbReference type="EMBL" id="MDT0377569.1"/>
    </source>
</evidence>
<gene>
    <name evidence="2" type="ORF">RM572_02115</name>
</gene>
<keyword evidence="1" id="KW-0812">Transmembrane</keyword>
<proteinExistence type="predicted"/>
<organism evidence="2 3">
    <name type="scientific">Streptomyces hazeniae</name>
    <dbReference type="NCBI Taxonomy" id="3075538"/>
    <lineage>
        <taxon>Bacteria</taxon>
        <taxon>Bacillati</taxon>
        <taxon>Actinomycetota</taxon>
        <taxon>Actinomycetes</taxon>
        <taxon>Kitasatosporales</taxon>
        <taxon>Streptomycetaceae</taxon>
        <taxon>Streptomyces</taxon>
    </lineage>
</organism>
<feature type="transmembrane region" description="Helical" evidence="1">
    <location>
        <begin position="23"/>
        <end position="48"/>
    </location>
</feature>
<accession>A0ABU2NLD3</accession>
<dbReference type="EMBL" id="JAVREQ010000001">
    <property type="protein sequence ID" value="MDT0377569.1"/>
    <property type="molecule type" value="Genomic_DNA"/>
</dbReference>
<dbReference type="Proteomes" id="UP001183414">
    <property type="component" value="Unassembled WGS sequence"/>
</dbReference>